<evidence type="ECO:0000256" key="5">
    <source>
        <dbReference type="ARBA" id="ARBA00022694"/>
    </source>
</evidence>
<keyword evidence="4" id="KW-0963">Cytoplasm</keyword>
<organism evidence="9 10">
    <name type="scientific">Littorina saxatilis</name>
    <dbReference type="NCBI Taxonomy" id="31220"/>
    <lineage>
        <taxon>Eukaryota</taxon>
        <taxon>Metazoa</taxon>
        <taxon>Spiralia</taxon>
        <taxon>Lophotrochozoa</taxon>
        <taxon>Mollusca</taxon>
        <taxon>Gastropoda</taxon>
        <taxon>Caenogastropoda</taxon>
        <taxon>Littorinimorpha</taxon>
        <taxon>Littorinoidea</taxon>
        <taxon>Littorinidae</taxon>
        <taxon>Littorina</taxon>
    </lineage>
</organism>
<dbReference type="EMBL" id="JBAMIC010000003">
    <property type="protein sequence ID" value="KAK7109829.1"/>
    <property type="molecule type" value="Genomic_DNA"/>
</dbReference>
<dbReference type="GO" id="GO:0005634">
    <property type="term" value="C:nucleus"/>
    <property type="evidence" value="ECO:0007669"/>
    <property type="project" value="UniProtKB-SubCell"/>
</dbReference>
<dbReference type="Gene3D" id="3.30.310.50">
    <property type="entry name" value="Alpha-D-phosphohexomutase, C-terminal domain"/>
    <property type="match status" value="1"/>
</dbReference>
<keyword evidence="10" id="KW-1185">Reference proteome</keyword>
<evidence type="ECO:0000256" key="8">
    <source>
        <dbReference type="ARBA" id="ARBA00076355"/>
    </source>
</evidence>
<dbReference type="GO" id="GO:0008033">
    <property type="term" value="P:tRNA processing"/>
    <property type="evidence" value="ECO:0007669"/>
    <property type="project" value="UniProtKB-KW"/>
</dbReference>
<comment type="function">
    <text evidence="7">Component of the EKC/KEOPS complex that is required for the formation of a threonylcarbamoyl group on adenosine at position 37 (t(6)A37) in tRNAs that read codons beginning with adenine. The complex is probably involved in the transfer of the threonylcarbamoyl moiety of threonylcarbamoyl-AMP (TC-AMP) to the N6 group of A37. LAGE3 functions as a dimerization module for the complex.</text>
</comment>
<dbReference type="FunFam" id="3.30.310.50:FF:000005">
    <property type="entry name" value="L antigen family member 3"/>
    <property type="match status" value="1"/>
</dbReference>
<evidence type="ECO:0000256" key="1">
    <source>
        <dbReference type="ARBA" id="ARBA00004123"/>
    </source>
</evidence>
<comment type="similarity">
    <text evidence="3">Belongs to the CTAG/PCC1 family.</text>
</comment>
<comment type="subcellular location">
    <subcellularLocation>
        <location evidence="2">Cytoplasm</location>
    </subcellularLocation>
    <subcellularLocation>
        <location evidence="1">Nucleus</location>
    </subcellularLocation>
</comment>
<keyword evidence="5" id="KW-0819">tRNA processing</keyword>
<name>A0AAN9BR55_9CAEN</name>
<keyword evidence="6" id="KW-0539">Nucleus</keyword>
<evidence type="ECO:0000256" key="4">
    <source>
        <dbReference type="ARBA" id="ARBA00022490"/>
    </source>
</evidence>
<evidence type="ECO:0000313" key="10">
    <source>
        <dbReference type="Proteomes" id="UP001374579"/>
    </source>
</evidence>
<dbReference type="GO" id="GO:0005737">
    <property type="term" value="C:cytoplasm"/>
    <property type="evidence" value="ECO:0007669"/>
    <property type="project" value="UniProtKB-SubCell"/>
</dbReference>
<dbReference type="Pfam" id="PF09341">
    <property type="entry name" value="Pcc1"/>
    <property type="match status" value="1"/>
</dbReference>
<evidence type="ECO:0000256" key="7">
    <source>
        <dbReference type="ARBA" id="ARBA00053047"/>
    </source>
</evidence>
<reference evidence="9 10" key="1">
    <citation type="submission" date="2024-02" db="EMBL/GenBank/DDBJ databases">
        <title>Chromosome-scale genome assembly of the rough periwinkle Littorina saxatilis.</title>
        <authorList>
            <person name="De Jode A."/>
            <person name="Faria R."/>
            <person name="Formenti G."/>
            <person name="Sims Y."/>
            <person name="Smith T.P."/>
            <person name="Tracey A."/>
            <person name="Wood J.M.D."/>
            <person name="Zagrodzka Z.B."/>
            <person name="Johannesson K."/>
            <person name="Butlin R.K."/>
            <person name="Leder E.H."/>
        </authorList>
    </citation>
    <scope>NUCLEOTIDE SEQUENCE [LARGE SCALE GENOMIC DNA]</scope>
    <source>
        <strain evidence="9">Snail1</strain>
        <tissue evidence="9">Muscle</tissue>
    </source>
</reference>
<accession>A0AAN9BR55</accession>
<dbReference type="PANTHER" id="PTHR31283:SF5">
    <property type="entry name" value="EKC_KEOPS COMPLEX SUBUNIT LAGE3"/>
    <property type="match status" value="1"/>
</dbReference>
<evidence type="ECO:0000256" key="6">
    <source>
        <dbReference type="ARBA" id="ARBA00023242"/>
    </source>
</evidence>
<dbReference type="Proteomes" id="UP001374579">
    <property type="component" value="Unassembled WGS sequence"/>
</dbReference>
<protein>
    <recommendedName>
        <fullName evidence="8">L antigen family member 3</fullName>
    </recommendedName>
</protein>
<dbReference type="GO" id="GO:0000408">
    <property type="term" value="C:EKC/KEOPS complex"/>
    <property type="evidence" value="ECO:0007669"/>
    <property type="project" value="TreeGrafter"/>
</dbReference>
<comment type="caution">
    <text evidence="9">The sequence shown here is derived from an EMBL/GenBank/DDBJ whole genome shotgun (WGS) entry which is preliminary data.</text>
</comment>
<evidence type="ECO:0000256" key="3">
    <source>
        <dbReference type="ARBA" id="ARBA00007073"/>
    </source>
</evidence>
<proteinExistence type="inferred from homology"/>
<dbReference type="PANTHER" id="PTHR31283">
    <property type="entry name" value="EKC/KEOPS COMPLEX SUBUNIT PCC1 FAMILY MEMBER"/>
    <property type="match status" value="1"/>
</dbReference>
<dbReference type="GO" id="GO:0070525">
    <property type="term" value="P:tRNA threonylcarbamoyladenosine metabolic process"/>
    <property type="evidence" value="ECO:0007669"/>
    <property type="project" value="TreeGrafter"/>
</dbReference>
<evidence type="ECO:0000256" key="2">
    <source>
        <dbReference type="ARBA" id="ARBA00004496"/>
    </source>
</evidence>
<dbReference type="InterPro" id="IPR015419">
    <property type="entry name" value="CTAG/Pcc1"/>
</dbReference>
<evidence type="ECO:0000313" key="9">
    <source>
        <dbReference type="EMBL" id="KAK7109829.1"/>
    </source>
</evidence>
<gene>
    <name evidence="9" type="ORF">V1264_013807</name>
</gene>
<sequence length="87" mass="9601">MGSTTEQSVLLEVSFPYARYAEIAANTLSVDKEPRRGGVSKIISHEGNVLKVVLQSTEARLLRVSANSFLEHLRLVTETMEKFGPPV</sequence>
<dbReference type="AlphaFoldDB" id="A0AAN9BR55"/>